<dbReference type="InterPro" id="IPR047057">
    <property type="entry name" value="MerR_fam"/>
</dbReference>
<dbReference type="PROSITE" id="PS50937">
    <property type="entry name" value="HTH_MERR_2"/>
    <property type="match status" value="1"/>
</dbReference>
<evidence type="ECO:0000313" key="7">
    <source>
        <dbReference type="Proteomes" id="UP000215367"/>
    </source>
</evidence>
<dbReference type="GO" id="GO:0003700">
    <property type="term" value="F:DNA-binding transcription factor activity"/>
    <property type="evidence" value="ECO:0007669"/>
    <property type="project" value="InterPro"/>
</dbReference>
<dbReference type="InterPro" id="IPR009061">
    <property type="entry name" value="DNA-bd_dom_put_sf"/>
</dbReference>
<accession>A0A235HIB3</accession>
<dbReference type="EMBL" id="CP032345">
    <property type="protein sequence ID" value="QCO13947.1"/>
    <property type="molecule type" value="Genomic_DNA"/>
</dbReference>
<dbReference type="SUPFAM" id="SSF46955">
    <property type="entry name" value="Putative DNA-binding domain"/>
    <property type="match status" value="1"/>
</dbReference>
<organism evidence="5 7">
    <name type="scientific">Azospirillum brasilense</name>
    <dbReference type="NCBI Taxonomy" id="192"/>
    <lineage>
        <taxon>Bacteria</taxon>
        <taxon>Pseudomonadati</taxon>
        <taxon>Pseudomonadota</taxon>
        <taxon>Alphaproteobacteria</taxon>
        <taxon>Rhodospirillales</taxon>
        <taxon>Azospirillaceae</taxon>
        <taxon>Azospirillum</taxon>
    </lineage>
</organism>
<dbReference type="PANTHER" id="PTHR30204:SF58">
    <property type="entry name" value="HTH-TYPE TRANSCRIPTIONAL REGULATOR YFMP"/>
    <property type="match status" value="1"/>
</dbReference>
<evidence type="ECO:0000259" key="3">
    <source>
        <dbReference type="PROSITE" id="PS50937"/>
    </source>
</evidence>
<sequence>MEQLYTVNQLAEELGITPRALRFYEVKGLLSPNRLGNNRVYTKRDRARLKLILRGKRLGFSLAEIREYLDLYNVDGGVEQLKVLQKRIDARLKDLEQQRQDLEATVGELREIEAQVQAALDERGLASKSA</sequence>
<feature type="coiled-coil region" evidence="2">
    <location>
        <begin position="78"/>
        <end position="122"/>
    </location>
</feature>
<dbReference type="GO" id="GO:0003677">
    <property type="term" value="F:DNA binding"/>
    <property type="evidence" value="ECO:0007669"/>
    <property type="project" value="UniProtKB-KW"/>
</dbReference>
<reference evidence="5 7" key="1">
    <citation type="submission" date="2017-07" db="EMBL/GenBank/DDBJ databases">
        <title>Whole genome sequence of Azospirillum brasilense 2A1, a potential biofertilizer strain.</title>
        <authorList>
            <person name="Fontana C.A."/>
            <person name="Toffoli L.M."/>
            <person name="Salazar S.M."/>
            <person name="Puglisi E."/>
            <person name="Pedraza R."/>
            <person name="Bassi D."/>
            <person name="Cocconcelli P.S."/>
        </authorList>
    </citation>
    <scope>NUCLEOTIDE SEQUENCE [LARGE SCALE GENOMIC DNA]</scope>
    <source>
        <strain evidence="5 7">2A1</strain>
    </source>
</reference>
<evidence type="ECO:0000256" key="1">
    <source>
        <dbReference type="ARBA" id="ARBA00023125"/>
    </source>
</evidence>
<evidence type="ECO:0000256" key="2">
    <source>
        <dbReference type="SAM" id="Coils"/>
    </source>
</evidence>
<evidence type="ECO:0000313" key="8">
    <source>
        <dbReference type="Proteomes" id="UP000298693"/>
    </source>
</evidence>
<dbReference type="InterPro" id="IPR000551">
    <property type="entry name" value="MerR-type_HTH_dom"/>
</dbReference>
<dbReference type="AlphaFoldDB" id="A0A235HIB3"/>
<gene>
    <name evidence="5" type="ORF">CHT98_05105</name>
    <name evidence="6" type="ORF">D3869_01110</name>
    <name evidence="4" type="ORF">DS837_04195</name>
</gene>
<name>A0A235HIB3_AZOBR</name>
<evidence type="ECO:0000313" key="5">
    <source>
        <dbReference type="EMBL" id="OYD85422.1"/>
    </source>
</evidence>
<evidence type="ECO:0000313" key="4">
    <source>
        <dbReference type="EMBL" id="KAA0688917.1"/>
    </source>
</evidence>
<evidence type="ECO:0000313" key="6">
    <source>
        <dbReference type="EMBL" id="QCO13947.1"/>
    </source>
</evidence>
<dbReference type="RefSeq" id="WP_094302185.1">
    <property type="nucleotide sequence ID" value="NZ_CP032345.1"/>
</dbReference>
<reference evidence="6 8" key="3">
    <citation type="submission" date="2018-09" db="EMBL/GenBank/DDBJ databases">
        <title>Whole genome based analysis of evolution and adaptive divergence in Indian and Brazilian strains of Azospirillum brasilense.</title>
        <authorList>
            <person name="Singh C."/>
            <person name="Tripathi A.K."/>
        </authorList>
    </citation>
    <scope>NUCLEOTIDE SEQUENCE [LARGE SCALE GENOMIC DNA]</scope>
    <source>
        <strain evidence="6 8">MTCC4039</strain>
    </source>
</reference>
<dbReference type="EMBL" id="QOKV01000001">
    <property type="protein sequence ID" value="KAA0688917.1"/>
    <property type="molecule type" value="Genomic_DNA"/>
</dbReference>
<feature type="domain" description="HTH merR-type" evidence="3">
    <location>
        <begin position="4"/>
        <end position="71"/>
    </location>
</feature>
<evidence type="ECO:0000313" key="9">
    <source>
        <dbReference type="Proteomes" id="UP000476837"/>
    </source>
</evidence>
<dbReference type="Gene3D" id="1.10.1660.10">
    <property type="match status" value="1"/>
</dbReference>
<dbReference type="EMBL" id="NOWT01000003">
    <property type="protein sequence ID" value="OYD85422.1"/>
    <property type="molecule type" value="Genomic_DNA"/>
</dbReference>
<reference evidence="4 9" key="2">
    <citation type="submission" date="2018-07" db="EMBL/GenBank/DDBJ databases">
        <title>Genome sequence of Roseomonas fauriae ATCC 49958.</title>
        <authorList>
            <person name="Sant'Anna F.H."/>
            <person name="Baldani J.I."/>
            <person name="Zilli J.E."/>
            <person name="Reis V.M."/>
            <person name="Hartmann A."/>
            <person name="Cruz L."/>
            <person name="de Souza E.M."/>
            <person name="de Oliveira Pedrosa F."/>
            <person name="Passaglia L.M.P."/>
        </authorList>
    </citation>
    <scope>NUCLEOTIDE SEQUENCE [LARGE SCALE GENOMIC DNA]</scope>
    <source>
        <strain evidence="4 9">ATCC 49958</strain>
    </source>
</reference>
<dbReference type="Proteomes" id="UP000476837">
    <property type="component" value="Unassembled WGS sequence"/>
</dbReference>
<protein>
    <submittedName>
        <fullName evidence="4">MerR family DNA-binding transcriptional regulator</fullName>
    </submittedName>
    <submittedName>
        <fullName evidence="5">MerR family transcriptional regulator</fullName>
    </submittedName>
</protein>
<keyword evidence="1 4" id="KW-0238">DNA-binding</keyword>
<dbReference type="SMART" id="SM00422">
    <property type="entry name" value="HTH_MERR"/>
    <property type="match status" value="1"/>
</dbReference>
<dbReference type="CDD" id="cd04776">
    <property type="entry name" value="HTH_GnyR"/>
    <property type="match status" value="1"/>
</dbReference>
<dbReference type="Pfam" id="PF13411">
    <property type="entry name" value="MerR_1"/>
    <property type="match status" value="1"/>
</dbReference>
<dbReference type="PANTHER" id="PTHR30204">
    <property type="entry name" value="REDOX-CYCLING DRUG-SENSING TRANSCRIPTIONAL ACTIVATOR SOXR"/>
    <property type="match status" value="1"/>
</dbReference>
<proteinExistence type="predicted"/>
<keyword evidence="2" id="KW-0175">Coiled coil</keyword>
<dbReference type="Proteomes" id="UP000298693">
    <property type="component" value="Chromosome"/>
</dbReference>
<dbReference type="Proteomes" id="UP000215367">
    <property type="component" value="Unassembled WGS sequence"/>
</dbReference>